<dbReference type="EMBL" id="CANHGI010000004">
    <property type="protein sequence ID" value="CAI5448563.1"/>
    <property type="molecule type" value="Genomic_DNA"/>
</dbReference>
<dbReference type="InterPro" id="IPR019428">
    <property type="entry name" value="7TM_GPCR_serpentine_rcpt_Str"/>
</dbReference>
<dbReference type="SUPFAM" id="SSF81321">
    <property type="entry name" value="Family A G protein-coupled receptor-like"/>
    <property type="match status" value="1"/>
</dbReference>
<evidence type="ECO:0000256" key="2">
    <source>
        <dbReference type="ARBA" id="ARBA00022475"/>
    </source>
</evidence>
<keyword evidence="21" id="KW-1185">Reference proteome</keyword>
<sequence length="342" mass="39899">MFQKIFQIACCATSVILNSILIFLIITKSPKKLGAYKYLMVYICVFEFIYSVWDMISEPKVHSYNSAFVVFREFTDGLFDREQSFILIVTYCGCFGFSMAIFGVHFIYRYGAVNIEFGNRFTSGKKVISLFIIPLWYGFWWAMVCYIYFRFDDVCDEYMRKTFIDEYLIEAKDTSYICVLFHRPDDKGIEHPDVSIFGGIACCWFMILSSMLCVFYFGIRCYFQIRKSISNNSTVSLNTKALQRQLFHALVIQTFIPLVLMYIPIGILFLFPMIKYKLFFKTNFVAYTIAAYPAIDPLPNMIIIKCYRKAITGYLRKVLKMKPTAKVHMSEGSRSADQRTDS</sequence>
<evidence type="ECO:0000256" key="16">
    <source>
        <dbReference type="ARBA" id="ARBA00067967"/>
    </source>
</evidence>
<dbReference type="FunFam" id="1.20.1070.10:FF:000128">
    <property type="entry name" value="Seven TM Receptor"/>
    <property type="match status" value="1"/>
</dbReference>
<keyword evidence="11" id="KW-0325">Glycoprotein</keyword>
<protein>
    <recommendedName>
        <fullName evidence="16">Serpentine receptor class r-10</fullName>
    </recommendedName>
    <alternativeName>
        <fullName evidence="17">Odorant response abnormal protein 10</fullName>
    </alternativeName>
    <alternativeName>
        <fullName evidence="18">Olfactory receptor 10</fullName>
    </alternativeName>
</protein>
<dbReference type="PANTHER" id="PTHR22943:SF126">
    <property type="entry name" value="SEVEN TM RECEPTOR"/>
    <property type="match status" value="1"/>
</dbReference>
<comment type="caution">
    <text evidence="20">The sequence shown here is derived from an EMBL/GenBank/DDBJ whole genome shotgun (WGS) entry which is preliminary data.</text>
</comment>
<evidence type="ECO:0000256" key="8">
    <source>
        <dbReference type="ARBA" id="ARBA00023069"/>
    </source>
</evidence>
<organism evidence="20 21">
    <name type="scientific">Caenorhabditis angaria</name>
    <dbReference type="NCBI Taxonomy" id="860376"/>
    <lineage>
        <taxon>Eukaryota</taxon>
        <taxon>Metazoa</taxon>
        <taxon>Ecdysozoa</taxon>
        <taxon>Nematoda</taxon>
        <taxon>Chromadorea</taxon>
        <taxon>Rhabditida</taxon>
        <taxon>Rhabditina</taxon>
        <taxon>Rhabditomorpha</taxon>
        <taxon>Rhabditoidea</taxon>
        <taxon>Rhabditidae</taxon>
        <taxon>Peloderinae</taxon>
        <taxon>Caenorhabditis</taxon>
    </lineage>
</organism>
<feature type="transmembrane region" description="Helical" evidence="19">
    <location>
        <begin position="85"/>
        <end position="108"/>
    </location>
</feature>
<feature type="transmembrane region" description="Helical" evidence="19">
    <location>
        <begin position="196"/>
        <end position="219"/>
    </location>
</feature>
<evidence type="ECO:0000256" key="7">
    <source>
        <dbReference type="ARBA" id="ARBA00022989"/>
    </source>
</evidence>
<proteinExistence type="inferred from homology"/>
<keyword evidence="10" id="KW-0675">Receptor</keyword>
<dbReference type="GO" id="GO:0060170">
    <property type="term" value="C:ciliary membrane"/>
    <property type="evidence" value="ECO:0007669"/>
    <property type="project" value="UniProtKB-SubCell"/>
</dbReference>
<dbReference type="GO" id="GO:0042048">
    <property type="term" value="P:olfactory behavior"/>
    <property type="evidence" value="ECO:0007669"/>
    <property type="project" value="TreeGrafter"/>
</dbReference>
<keyword evidence="3" id="KW-0145">Chemotaxis</keyword>
<keyword evidence="12" id="KW-0966">Cell projection</keyword>
<dbReference type="Pfam" id="PF10326">
    <property type="entry name" value="7TM_GPCR_Str"/>
    <property type="match status" value="1"/>
</dbReference>
<evidence type="ECO:0000256" key="13">
    <source>
        <dbReference type="ARBA" id="ARBA00054965"/>
    </source>
</evidence>
<name>A0A9P1IMR9_9PELO</name>
<evidence type="ECO:0000256" key="12">
    <source>
        <dbReference type="ARBA" id="ARBA00023273"/>
    </source>
</evidence>
<evidence type="ECO:0000256" key="3">
    <source>
        <dbReference type="ARBA" id="ARBA00022500"/>
    </source>
</evidence>
<evidence type="ECO:0000256" key="19">
    <source>
        <dbReference type="SAM" id="Phobius"/>
    </source>
</evidence>
<evidence type="ECO:0000256" key="5">
    <source>
        <dbReference type="ARBA" id="ARBA00022692"/>
    </source>
</evidence>
<accession>A0A9P1IMR9</accession>
<evidence type="ECO:0000256" key="14">
    <source>
        <dbReference type="ARBA" id="ARBA00061678"/>
    </source>
</evidence>
<dbReference type="PANTHER" id="PTHR22943">
    <property type="entry name" value="7-TRANSMEMBRANE DOMAIN RECEPTOR C.ELEGANS"/>
    <property type="match status" value="1"/>
</dbReference>
<dbReference type="AlphaFoldDB" id="A0A9P1IMR9"/>
<reference evidence="20" key="1">
    <citation type="submission" date="2022-11" db="EMBL/GenBank/DDBJ databases">
        <authorList>
            <person name="Kikuchi T."/>
        </authorList>
    </citation>
    <scope>NUCLEOTIDE SEQUENCE</scope>
    <source>
        <strain evidence="20">PS1010</strain>
    </source>
</reference>
<comment type="similarity">
    <text evidence="14">Belongs to the nematode receptor-like protein str family.</text>
</comment>
<comment type="subunit">
    <text evidence="15">Interacts with odr-4.</text>
</comment>
<evidence type="ECO:0000256" key="4">
    <source>
        <dbReference type="ARBA" id="ARBA00022606"/>
    </source>
</evidence>
<evidence type="ECO:0000256" key="9">
    <source>
        <dbReference type="ARBA" id="ARBA00023136"/>
    </source>
</evidence>
<comment type="function">
    <text evidence="13">An odorant receptor which affects chemotaxis to the volatile odorant diacetyl. Specifies AWA neuronal cell fate via the odr-7 pathway.</text>
</comment>
<keyword evidence="4" id="KW-0716">Sensory transduction</keyword>
<evidence type="ECO:0000256" key="15">
    <source>
        <dbReference type="ARBA" id="ARBA00064300"/>
    </source>
</evidence>
<feature type="transmembrane region" description="Helical" evidence="19">
    <location>
        <begin position="6"/>
        <end position="26"/>
    </location>
</feature>
<feature type="transmembrane region" description="Helical" evidence="19">
    <location>
        <begin position="38"/>
        <end position="56"/>
    </location>
</feature>
<evidence type="ECO:0000256" key="10">
    <source>
        <dbReference type="ARBA" id="ARBA00023170"/>
    </source>
</evidence>
<dbReference type="Proteomes" id="UP001152747">
    <property type="component" value="Unassembled WGS sequence"/>
</dbReference>
<evidence type="ECO:0000256" key="6">
    <source>
        <dbReference type="ARBA" id="ARBA00022725"/>
    </source>
</evidence>
<keyword evidence="7 19" id="KW-1133">Transmembrane helix</keyword>
<evidence type="ECO:0000256" key="17">
    <source>
        <dbReference type="ARBA" id="ARBA00078653"/>
    </source>
</evidence>
<keyword evidence="2" id="KW-1003">Cell membrane</keyword>
<keyword evidence="5 19" id="KW-0812">Transmembrane</keyword>
<dbReference type="OrthoDB" id="5784817at2759"/>
<keyword evidence="9 19" id="KW-0472">Membrane</keyword>
<gene>
    <name evidence="20" type="ORF">CAMP_LOCUS11200</name>
</gene>
<keyword evidence="6" id="KW-0552">Olfaction</keyword>
<comment type="subcellular location">
    <subcellularLocation>
        <location evidence="1">Cell projection</location>
        <location evidence="1">Cilium membrane</location>
        <topology evidence="1">Multi-pass membrane protein</topology>
    </subcellularLocation>
</comment>
<evidence type="ECO:0000313" key="21">
    <source>
        <dbReference type="Proteomes" id="UP001152747"/>
    </source>
</evidence>
<feature type="transmembrane region" description="Helical" evidence="19">
    <location>
        <begin position="246"/>
        <end position="272"/>
    </location>
</feature>
<dbReference type="GO" id="GO:0038022">
    <property type="term" value="F:G protein-coupled olfactory receptor activity"/>
    <property type="evidence" value="ECO:0007669"/>
    <property type="project" value="TreeGrafter"/>
</dbReference>
<feature type="transmembrane region" description="Helical" evidence="19">
    <location>
        <begin position="284"/>
        <end position="307"/>
    </location>
</feature>
<evidence type="ECO:0000256" key="11">
    <source>
        <dbReference type="ARBA" id="ARBA00023180"/>
    </source>
</evidence>
<keyword evidence="8" id="KW-0969">Cilium</keyword>
<evidence type="ECO:0000256" key="1">
    <source>
        <dbReference type="ARBA" id="ARBA00004272"/>
    </source>
</evidence>
<dbReference type="GO" id="GO:0006935">
    <property type="term" value="P:chemotaxis"/>
    <property type="evidence" value="ECO:0007669"/>
    <property type="project" value="UniProtKB-KW"/>
</dbReference>
<evidence type="ECO:0000313" key="20">
    <source>
        <dbReference type="EMBL" id="CAI5448563.1"/>
    </source>
</evidence>
<feature type="transmembrane region" description="Helical" evidence="19">
    <location>
        <begin position="128"/>
        <end position="149"/>
    </location>
</feature>
<evidence type="ECO:0000256" key="18">
    <source>
        <dbReference type="ARBA" id="ARBA00082489"/>
    </source>
</evidence>